<evidence type="ECO:0008006" key="3">
    <source>
        <dbReference type="Google" id="ProtNLM"/>
    </source>
</evidence>
<dbReference type="Proteomes" id="UP000191897">
    <property type="component" value="Unassembled WGS sequence"/>
</dbReference>
<evidence type="ECO:0000313" key="2">
    <source>
        <dbReference type="Proteomes" id="UP000191897"/>
    </source>
</evidence>
<proteinExistence type="predicted"/>
<dbReference type="Pfam" id="PF08843">
    <property type="entry name" value="AbiEii"/>
    <property type="match status" value="1"/>
</dbReference>
<protein>
    <recommendedName>
        <fullName evidence="3">Nucleotidyl transferase AbiEii/AbiGii toxin family protein</fullName>
    </recommendedName>
</protein>
<gene>
    <name evidence="1" type="ORF">AGR4C_pb20079</name>
</gene>
<organism evidence="1 2">
    <name type="scientific">Agrobacterium tumefaciens str. Kerr 14</name>
    <dbReference type="NCBI Taxonomy" id="1183424"/>
    <lineage>
        <taxon>Bacteria</taxon>
        <taxon>Pseudomonadati</taxon>
        <taxon>Pseudomonadota</taxon>
        <taxon>Alphaproteobacteria</taxon>
        <taxon>Hyphomicrobiales</taxon>
        <taxon>Rhizobiaceae</taxon>
        <taxon>Rhizobium/Agrobacterium group</taxon>
        <taxon>Agrobacterium</taxon>
        <taxon>Agrobacterium tumefaciens complex</taxon>
    </lineage>
</organism>
<dbReference type="AlphaFoldDB" id="A0A1S7SDY1"/>
<evidence type="ECO:0000313" key="1">
    <source>
        <dbReference type="EMBL" id="CUX67213.1"/>
    </source>
</evidence>
<name>A0A1S7SDY1_AGRTU</name>
<dbReference type="InterPro" id="IPR014942">
    <property type="entry name" value="AbiEii"/>
</dbReference>
<reference evidence="1 2" key="1">
    <citation type="submission" date="2016-01" db="EMBL/GenBank/DDBJ databases">
        <authorList>
            <person name="Oliw E.H."/>
        </authorList>
    </citation>
    <scope>NUCLEOTIDE SEQUENCE [LARGE SCALE GENOMIC DNA]</scope>
    <source>
        <strain evidence="1 2">Kerr 14</strain>
    </source>
</reference>
<accession>A0A1S7SDY1</accession>
<dbReference type="Gene3D" id="3.10.450.620">
    <property type="entry name" value="JHP933, nucleotidyltransferase-like core domain"/>
    <property type="match status" value="1"/>
</dbReference>
<sequence>MAARSSALNGNPDRKTLLEVQEFFGLPSPALVEKDWFVVRALAAIHDVQVDGLTLAFGGGTALGRAYRLLERMSEDIDLRIVGKDNPSRGELKRLRATVNERLEAAGFAVEGHYVVKQSDRYVRYDLPYEPIAKGEGVLRPEIKIEIAAFPICTAPENRSVASFVAEATGASAEATDVACVRLVETAADKFVGLGRRAGFAFADLGPLDHTLVRHVYDLSRMDGRYDADEAAAIALETMKAEAKSRADDYPAYKADPRAETLRAYETMSKHGEFAAGYAKLLGDMVYGEKPEFEAAFGKVQHFVERIRKA</sequence>
<dbReference type="EMBL" id="FBWC01000041">
    <property type="protein sequence ID" value="CUX67213.1"/>
    <property type="molecule type" value="Genomic_DNA"/>
</dbReference>